<sequence length="267" mass="29475">MKKNLLLLTLLFFIPYLIQAQVGIGTENPHVSAALEIESNNKGLLISRMTSVQREAIQNPATALLIFQTDGDVGFYYYEGNSWILLKNISQMNADWNATDGWAEILNKPQISKAGLSGEFNDLNNIPEIVFTSDTSKMLMPYLTLSKIQPTLDLKTDRSTFEAEIIKTNQVVAINSDNITLNKGEIDALKIVTDENKSDILANTSEIQTNASNIQTNTANISQNTTDISTLETSVSENILDIKTNSDNITLSKGEIDALKIVTDENK</sequence>
<dbReference type="Gene3D" id="1.20.5.340">
    <property type="match status" value="1"/>
</dbReference>
<evidence type="ECO:0000313" key="1">
    <source>
        <dbReference type="EMBL" id="MFD2035519.1"/>
    </source>
</evidence>
<organism evidence="1 2">
    <name type="scientific">Belliella marina</name>
    <dbReference type="NCBI Taxonomy" id="1644146"/>
    <lineage>
        <taxon>Bacteria</taxon>
        <taxon>Pseudomonadati</taxon>
        <taxon>Bacteroidota</taxon>
        <taxon>Cytophagia</taxon>
        <taxon>Cytophagales</taxon>
        <taxon>Cyclobacteriaceae</taxon>
        <taxon>Belliella</taxon>
    </lineage>
</organism>
<keyword evidence="2" id="KW-1185">Reference proteome</keyword>
<comment type="caution">
    <text evidence="1">The sequence shown here is derived from an EMBL/GenBank/DDBJ whole genome shotgun (WGS) entry which is preliminary data.</text>
</comment>
<reference evidence="2" key="1">
    <citation type="journal article" date="2019" name="Int. J. Syst. Evol. Microbiol.">
        <title>The Global Catalogue of Microorganisms (GCM) 10K type strain sequencing project: providing services to taxonomists for standard genome sequencing and annotation.</title>
        <authorList>
            <consortium name="The Broad Institute Genomics Platform"/>
            <consortium name="The Broad Institute Genome Sequencing Center for Infectious Disease"/>
            <person name="Wu L."/>
            <person name="Ma J."/>
        </authorList>
    </citation>
    <scope>NUCLEOTIDE SEQUENCE [LARGE SCALE GENOMIC DNA]</scope>
    <source>
        <strain evidence="2">CGMCC 1.15180</strain>
    </source>
</reference>
<name>A0ABW4VMY8_9BACT</name>
<protein>
    <submittedName>
        <fullName evidence="1">Uncharacterized protein</fullName>
    </submittedName>
</protein>
<gene>
    <name evidence="1" type="ORF">ACFSKL_12000</name>
</gene>
<accession>A0ABW4VMY8</accession>
<dbReference type="EMBL" id="JBHUHR010000036">
    <property type="protein sequence ID" value="MFD2035519.1"/>
    <property type="molecule type" value="Genomic_DNA"/>
</dbReference>
<feature type="non-terminal residue" evidence="1">
    <location>
        <position position="267"/>
    </location>
</feature>
<dbReference type="Proteomes" id="UP001597361">
    <property type="component" value="Unassembled WGS sequence"/>
</dbReference>
<evidence type="ECO:0000313" key="2">
    <source>
        <dbReference type="Proteomes" id="UP001597361"/>
    </source>
</evidence>
<proteinExistence type="predicted"/>